<dbReference type="GO" id="GO:0015774">
    <property type="term" value="P:polysaccharide transport"/>
    <property type="evidence" value="ECO:0007669"/>
    <property type="project" value="InterPro"/>
</dbReference>
<evidence type="ECO:0000313" key="1">
    <source>
        <dbReference type="EMBL" id="MBB4099286.1"/>
    </source>
</evidence>
<dbReference type="EMBL" id="JACIEH010000002">
    <property type="protein sequence ID" value="MBB4099286.1"/>
    <property type="molecule type" value="Genomic_DNA"/>
</dbReference>
<dbReference type="AlphaFoldDB" id="A0A7W6JVJ9"/>
<comment type="caution">
    <text evidence="1">The sequence shown here is derived from an EMBL/GenBank/DDBJ whole genome shotgun (WGS) entry which is preliminary data.</text>
</comment>
<dbReference type="RefSeq" id="WP_183998576.1">
    <property type="nucleotide sequence ID" value="NZ_JACIEH010000002.1"/>
</dbReference>
<gene>
    <name evidence="1" type="ORF">GGR46_002850</name>
</gene>
<reference evidence="1 2" key="1">
    <citation type="submission" date="2020-08" db="EMBL/GenBank/DDBJ databases">
        <title>Genomic Encyclopedia of Type Strains, Phase IV (KMG-IV): sequencing the most valuable type-strain genomes for metagenomic binning, comparative biology and taxonomic classification.</title>
        <authorList>
            <person name="Goeker M."/>
        </authorList>
    </citation>
    <scope>NUCLEOTIDE SEQUENCE [LARGE SCALE GENOMIC DNA]</scope>
    <source>
        <strain evidence="1 2">DSM 101806</strain>
    </source>
</reference>
<keyword evidence="2" id="KW-1185">Reference proteome</keyword>
<organism evidence="1 2">
    <name type="scientific">Sphingomonas kyeonggiensis</name>
    <dbReference type="NCBI Taxonomy" id="1268553"/>
    <lineage>
        <taxon>Bacteria</taxon>
        <taxon>Pseudomonadati</taxon>
        <taxon>Pseudomonadota</taxon>
        <taxon>Alphaproteobacteria</taxon>
        <taxon>Sphingomonadales</taxon>
        <taxon>Sphingomonadaceae</taxon>
        <taxon>Sphingomonas</taxon>
    </lineage>
</organism>
<dbReference type="Pfam" id="PF05159">
    <property type="entry name" value="Capsule_synth"/>
    <property type="match status" value="1"/>
</dbReference>
<dbReference type="Proteomes" id="UP000557392">
    <property type="component" value="Unassembled WGS sequence"/>
</dbReference>
<sequence>MMRCFLFLQGPPGPFFRQLGDALRCAGHAVLRVNFNGGDRLDWRAPAIHFRQGAEAWPDAVETLIQRHKVTDLVLFGDCRPLHRAAISVAAEHRVTVHVFEEGYVRPDWVTLEQNGVNGHSPLPRDAEYYCRTAIRLAPVPALPPVPASFTQRAREAFAYYGASTALALRFRHYRSHRPFRVPVEAAGWLRRFARHPLARWRSRRVRRALAASYFAVPLQLDSDYQLRVHSPFEGMESAIGAILASFAAHAPAGPMLVFKEHPLDNGLHNWRKWIGARAAELGIADRVRYLEHADIAPLVAHAQGVVTVNSTTGTLALAAGVPVKVLGRAVYDVPGITHQGPLDGFWAAPGQPQVEIFAAFRRVLAHHCLLRGGFSSREGRALLIEPAVTRMLSAGNAARAVEAGKPVRALT</sequence>
<dbReference type="InterPro" id="IPR007833">
    <property type="entry name" value="Capsule_polysaccharide_synth"/>
</dbReference>
<dbReference type="CDD" id="cd16441">
    <property type="entry name" value="beta_Kdo_transferase_KpsS"/>
    <property type="match status" value="1"/>
</dbReference>
<proteinExistence type="predicted"/>
<protein>
    <submittedName>
        <fullName evidence="1">Capsular polysaccharide export protein</fullName>
    </submittedName>
</protein>
<dbReference type="GO" id="GO:0000271">
    <property type="term" value="P:polysaccharide biosynthetic process"/>
    <property type="evidence" value="ECO:0007669"/>
    <property type="project" value="InterPro"/>
</dbReference>
<name>A0A7W6JVJ9_9SPHN</name>
<evidence type="ECO:0000313" key="2">
    <source>
        <dbReference type="Proteomes" id="UP000557392"/>
    </source>
</evidence>
<accession>A0A7W6JVJ9</accession>